<dbReference type="EMBL" id="JBJHZZ010000025">
    <property type="protein sequence ID" value="MFL0248659.1"/>
    <property type="molecule type" value="Genomic_DNA"/>
</dbReference>
<dbReference type="PANTHER" id="PTHR32481">
    <property type="entry name" value="AMINOPEPTIDASE"/>
    <property type="match status" value="1"/>
</dbReference>
<evidence type="ECO:0000313" key="7">
    <source>
        <dbReference type="EMBL" id="MFL0248659.1"/>
    </source>
</evidence>
<dbReference type="Proteomes" id="UP001623591">
    <property type="component" value="Unassembled WGS sequence"/>
</dbReference>
<dbReference type="InterPro" id="IPR051464">
    <property type="entry name" value="Peptidase_M42_aminopept"/>
</dbReference>
<accession>A0ABW8T7X9</accession>
<evidence type="ECO:0000256" key="6">
    <source>
        <dbReference type="PIRNR" id="PIRNR001123"/>
    </source>
</evidence>
<evidence type="ECO:0000256" key="5">
    <source>
        <dbReference type="ARBA" id="ARBA00022801"/>
    </source>
</evidence>
<keyword evidence="4" id="KW-0479">Metal-binding</keyword>
<name>A0ABW8T7X9_9CLOT</name>
<dbReference type="SUPFAM" id="SSF53187">
    <property type="entry name" value="Zn-dependent exopeptidases"/>
    <property type="match status" value="1"/>
</dbReference>
<dbReference type="Gene3D" id="3.40.630.10">
    <property type="entry name" value="Zn peptidases"/>
    <property type="match status" value="1"/>
</dbReference>
<dbReference type="Pfam" id="PF05343">
    <property type="entry name" value="Peptidase_M42"/>
    <property type="match status" value="1"/>
</dbReference>
<organism evidence="7 8">
    <name type="scientific">Candidatus Clostridium stratigraminis</name>
    <dbReference type="NCBI Taxonomy" id="3381661"/>
    <lineage>
        <taxon>Bacteria</taxon>
        <taxon>Bacillati</taxon>
        <taxon>Bacillota</taxon>
        <taxon>Clostridia</taxon>
        <taxon>Eubacteriales</taxon>
        <taxon>Clostridiaceae</taxon>
        <taxon>Clostridium</taxon>
    </lineage>
</organism>
<dbReference type="Gene3D" id="2.40.30.40">
    <property type="entry name" value="Peptidase M42, domain 2"/>
    <property type="match status" value="1"/>
</dbReference>
<keyword evidence="2" id="KW-0031">Aminopeptidase</keyword>
<keyword evidence="8" id="KW-1185">Reference proteome</keyword>
<dbReference type="RefSeq" id="WP_406771087.1">
    <property type="nucleotide sequence ID" value="NZ_JBJHZZ010000025.1"/>
</dbReference>
<keyword evidence="5" id="KW-0378">Hydrolase</keyword>
<evidence type="ECO:0000256" key="1">
    <source>
        <dbReference type="ARBA" id="ARBA00006272"/>
    </source>
</evidence>
<comment type="caution">
    <text evidence="7">The sequence shown here is derived from an EMBL/GenBank/DDBJ whole genome shotgun (WGS) entry which is preliminary data.</text>
</comment>
<proteinExistence type="inferred from homology"/>
<dbReference type="PANTHER" id="PTHR32481:SF0">
    <property type="entry name" value="AMINOPEPTIDASE YPDE-RELATED"/>
    <property type="match status" value="1"/>
</dbReference>
<evidence type="ECO:0000256" key="4">
    <source>
        <dbReference type="ARBA" id="ARBA00022723"/>
    </source>
</evidence>
<protein>
    <submittedName>
        <fullName evidence="7">M42 family peptidase</fullName>
    </submittedName>
</protein>
<dbReference type="InterPro" id="IPR008007">
    <property type="entry name" value="Peptidase_M42"/>
</dbReference>
<evidence type="ECO:0000313" key="8">
    <source>
        <dbReference type="Proteomes" id="UP001623591"/>
    </source>
</evidence>
<keyword evidence="3" id="KW-0645">Protease</keyword>
<comment type="similarity">
    <text evidence="1 6">Belongs to the peptidase M42 family.</text>
</comment>
<dbReference type="InterPro" id="IPR023367">
    <property type="entry name" value="Peptidase_M42_dom2"/>
</dbReference>
<sequence>MDNMLERLITSFGVSGHEDKVREVILDELKDCNCDVREDKLGNLIVKIGEGQEKIMFCSHMDQIGLIATYVEDNGFIRVGSLGDFNCLDIVHNLIKFENGTVGKIVAAKDNPEIGDLFVDIGKSTREEAVKLVKEGEVAGFIGHTVEIDDKLLSSGLDNRVGCYILLRLIKEIKKVNREAYFVFSSQAELGGRGARAASFAIEPDYCIVVDLEAAGDYIGGKGNIKLGKGPIVTVIDKGLIMHHEVKEIIEKTASEKNIELQYALSDRLSDGGTIHKEKTGVKTGVISVPCRYNHTISEMVNLEDIEKTIELLKGLI</sequence>
<reference evidence="7 8" key="1">
    <citation type="submission" date="2024-11" db="EMBL/GenBank/DDBJ databases">
        <authorList>
            <person name="Heng Y.C."/>
            <person name="Lim A.C.H."/>
            <person name="Lee J.K.Y."/>
            <person name="Kittelmann S."/>
        </authorList>
    </citation>
    <scope>NUCLEOTIDE SEQUENCE [LARGE SCALE GENOMIC DNA]</scope>
    <source>
        <strain evidence="7 8">WILCCON 0185</strain>
    </source>
</reference>
<dbReference type="SUPFAM" id="SSF101821">
    <property type="entry name" value="Aminopeptidase/glucanase lid domain"/>
    <property type="match status" value="1"/>
</dbReference>
<gene>
    <name evidence="7" type="ORF">ACJDUG_17080</name>
</gene>
<evidence type="ECO:0000256" key="2">
    <source>
        <dbReference type="ARBA" id="ARBA00022438"/>
    </source>
</evidence>
<evidence type="ECO:0000256" key="3">
    <source>
        <dbReference type="ARBA" id="ARBA00022670"/>
    </source>
</evidence>
<dbReference type="PIRSF" id="PIRSF001123">
    <property type="entry name" value="PepA_GA"/>
    <property type="match status" value="1"/>
</dbReference>